<protein>
    <submittedName>
        <fullName evidence="1">Uncharacterized protein</fullName>
    </submittedName>
</protein>
<accession>A0A4V2EU32</accession>
<keyword evidence="2" id="KW-1185">Reference proteome</keyword>
<proteinExistence type="predicted"/>
<dbReference type="AlphaFoldDB" id="A0A4V2EU32"/>
<evidence type="ECO:0000313" key="1">
    <source>
        <dbReference type="EMBL" id="RZS43163.1"/>
    </source>
</evidence>
<organism evidence="1 2">
    <name type="scientific">Herbihabitans rhizosphaerae</name>
    <dbReference type="NCBI Taxonomy" id="1872711"/>
    <lineage>
        <taxon>Bacteria</taxon>
        <taxon>Bacillati</taxon>
        <taxon>Actinomycetota</taxon>
        <taxon>Actinomycetes</taxon>
        <taxon>Pseudonocardiales</taxon>
        <taxon>Pseudonocardiaceae</taxon>
        <taxon>Herbihabitans</taxon>
    </lineage>
</organism>
<comment type="caution">
    <text evidence="1">The sequence shown here is derived from an EMBL/GenBank/DDBJ whole genome shotgun (WGS) entry which is preliminary data.</text>
</comment>
<dbReference type="EMBL" id="SGWQ01000002">
    <property type="protein sequence ID" value="RZS43163.1"/>
    <property type="molecule type" value="Genomic_DNA"/>
</dbReference>
<reference evidence="1 2" key="1">
    <citation type="submission" date="2019-02" db="EMBL/GenBank/DDBJ databases">
        <title>Genomic Encyclopedia of Type Strains, Phase IV (KMG-IV): sequencing the most valuable type-strain genomes for metagenomic binning, comparative biology and taxonomic classification.</title>
        <authorList>
            <person name="Goeker M."/>
        </authorList>
    </citation>
    <scope>NUCLEOTIDE SEQUENCE [LARGE SCALE GENOMIC DNA]</scope>
    <source>
        <strain evidence="1 2">DSM 101727</strain>
    </source>
</reference>
<dbReference type="Proteomes" id="UP000294257">
    <property type="component" value="Unassembled WGS sequence"/>
</dbReference>
<evidence type="ECO:0000313" key="2">
    <source>
        <dbReference type="Proteomes" id="UP000294257"/>
    </source>
</evidence>
<gene>
    <name evidence="1" type="ORF">EV193_102141</name>
</gene>
<sequence>MGSTPAWLTLIVAFLAPLGALGAQWVAGVRAYKLAEVERAAKREDRGFDLRYDAYAAFLAVARTVRIGVEWATTAAQTDTVLSNVREAAARVELCAPAGVTERLAEVVSAAEEMAAARWSGSVAARAARDSGAVFDTALTRLREAMRDDLGVSAGA</sequence>
<name>A0A4V2EU32_9PSEU</name>